<dbReference type="PROSITE" id="PS51318">
    <property type="entry name" value="TAT"/>
    <property type="match status" value="1"/>
</dbReference>
<dbReference type="InterPro" id="IPR026289">
    <property type="entry name" value="SBP_TakP-like"/>
</dbReference>
<dbReference type="InterPro" id="IPR006311">
    <property type="entry name" value="TAT_signal"/>
</dbReference>
<accession>A0A3B9IGR1</accession>
<dbReference type="PANTHER" id="PTHR33376:SF5">
    <property type="entry name" value="EXTRACYTOPLASMIC SOLUTE RECEPTOR PROTEIN"/>
    <property type="match status" value="1"/>
</dbReference>
<evidence type="ECO:0000256" key="1">
    <source>
        <dbReference type="ARBA" id="ARBA00022729"/>
    </source>
</evidence>
<feature type="binding site" evidence="2">
    <location>
        <position position="156"/>
    </location>
    <ligand>
        <name>substrate</name>
    </ligand>
</feature>
<organism evidence="4 5">
    <name type="scientific">Tistrella mobilis</name>
    <dbReference type="NCBI Taxonomy" id="171437"/>
    <lineage>
        <taxon>Bacteria</taxon>
        <taxon>Pseudomonadati</taxon>
        <taxon>Pseudomonadota</taxon>
        <taxon>Alphaproteobacteria</taxon>
        <taxon>Geminicoccales</taxon>
        <taxon>Geminicoccaceae</taxon>
        <taxon>Tistrella</taxon>
    </lineage>
</organism>
<dbReference type="GO" id="GO:0046872">
    <property type="term" value="F:metal ion binding"/>
    <property type="evidence" value="ECO:0007669"/>
    <property type="project" value="UniProtKB-KW"/>
</dbReference>
<comment type="caution">
    <text evidence="4">The sequence shown here is derived from an EMBL/GenBank/DDBJ whole genome shotgun (WGS) entry which is preliminary data.</text>
</comment>
<name>A0A3B9IGR1_9PROT</name>
<evidence type="ECO:0000256" key="2">
    <source>
        <dbReference type="PIRSR" id="PIRSR039026-1"/>
    </source>
</evidence>
<feature type="binding site" evidence="3">
    <location>
        <position position="240"/>
    </location>
    <ligand>
        <name>substrate</name>
    </ligand>
</feature>
<evidence type="ECO:0000256" key="3">
    <source>
        <dbReference type="PIRSR" id="PIRSR039026-2"/>
    </source>
</evidence>
<dbReference type="InterPro" id="IPR018389">
    <property type="entry name" value="DctP_fam"/>
</dbReference>
<reference evidence="4 5" key="1">
    <citation type="journal article" date="2018" name="Nat. Biotechnol.">
        <title>A standardized bacterial taxonomy based on genome phylogeny substantially revises the tree of life.</title>
        <authorList>
            <person name="Parks D.H."/>
            <person name="Chuvochina M."/>
            <person name="Waite D.W."/>
            <person name="Rinke C."/>
            <person name="Skarshewski A."/>
            <person name="Chaumeil P.A."/>
            <person name="Hugenholtz P."/>
        </authorList>
    </citation>
    <scope>NUCLEOTIDE SEQUENCE [LARGE SCALE GENOMIC DNA]</scope>
    <source>
        <strain evidence="4">UBA8739</strain>
    </source>
</reference>
<dbReference type="NCBIfam" id="NF037995">
    <property type="entry name" value="TRAP_S1"/>
    <property type="match status" value="1"/>
</dbReference>
<protein>
    <submittedName>
        <fullName evidence="4">ABC transporter substrate-binding protein</fullName>
    </submittedName>
</protein>
<dbReference type="Gene3D" id="3.40.190.170">
    <property type="entry name" value="Bacterial extracellular solute-binding protein, family 7"/>
    <property type="match status" value="1"/>
</dbReference>
<dbReference type="InterPro" id="IPR038404">
    <property type="entry name" value="TRAP_DctP_sf"/>
</dbReference>
<feature type="binding site" evidence="3">
    <location>
        <position position="215"/>
    </location>
    <ligand>
        <name>Na(+)</name>
        <dbReference type="ChEBI" id="CHEBI:29101"/>
    </ligand>
</feature>
<keyword evidence="3" id="KW-0479">Metal-binding</keyword>
<dbReference type="EMBL" id="DMAI01000058">
    <property type="protein sequence ID" value="HAE46477.1"/>
    <property type="molecule type" value="Genomic_DNA"/>
</dbReference>
<feature type="binding site" evidence="2">
    <location>
        <position position="177"/>
    </location>
    <ligand>
        <name>substrate</name>
    </ligand>
</feature>
<keyword evidence="1" id="KW-0732">Signal</keyword>
<evidence type="ECO:0000313" key="5">
    <source>
        <dbReference type="Proteomes" id="UP000257706"/>
    </source>
</evidence>
<gene>
    <name evidence="4" type="ORF">DCK97_03560</name>
</gene>
<evidence type="ECO:0000313" key="4">
    <source>
        <dbReference type="EMBL" id="HAE46477.1"/>
    </source>
</evidence>
<dbReference type="CDD" id="cd13604">
    <property type="entry name" value="PBP2_TRAP_ketoacid_lactate_like"/>
    <property type="match status" value="1"/>
</dbReference>
<dbReference type="AlphaFoldDB" id="A0A3B9IGR1"/>
<dbReference type="GO" id="GO:0055085">
    <property type="term" value="P:transmembrane transport"/>
    <property type="evidence" value="ECO:0007669"/>
    <property type="project" value="InterPro"/>
</dbReference>
<feature type="binding site" evidence="3">
    <location>
        <position position="214"/>
    </location>
    <ligand>
        <name>substrate</name>
    </ligand>
</feature>
<proteinExistence type="predicted"/>
<dbReference type="Gene3D" id="3.40.190.10">
    <property type="entry name" value="Periplasmic binding protein-like II"/>
    <property type="match status" value="1"/>
</dbReference>
<dbReference type="PANTHER" id="PTHR33376">
    <property type="match status" value="1"/>
</dbReference>
<dbReference type="PIRSF" id="PIRSF039026">
    <property type="entry name" value="SiaP"/>
    <property type="match status" value="1"/>
</dbReference>
<dbReference type="GO" id="GO:0031317">
    <property type="term" value="C:tripartite ATP-independent periplasmic transporter complex"/>
    <property type="evidence" value="ECO:0007669"/>
    <property type="project" value="InterPro"/>
</dbReference>
<sequence>MDRRSFIKRSVATGAAAAATTFAAPAIAEGRIEWRLITSWPKNFPGLGTTAERLAQKITRMSGGRLTVKLYAADELVPAFGVFDAVQQGAAEAYHSAAYYYGGKHPALNFYTSVPFGMYAPEHMAWWLYGDGEKLQDELYAPFGIKAIPAANTSAQAAGWFAREITGPDDLKGLKFRTAGLNGELWREAGCNVVQLPGREMFQAFQSGMIDAAEWVGPWNDLAFGLHRLAKNYYTPGIGEGQGAVEIGIGRKHWDALPDDLKAVVREAAISEYQANVSEFLTRNASALKALQTEHGVTVRPFPETVNETLATAGETVMRRLREGGDDLLKKVWASYYGFRNDCMTWTRHAEQPYLNARAKGPTFTD</sequence>
<dbReference type="Pfam" id="PF03480">
    <property type="entry name" value="DctP"/>
    <property type="match status" value="1"/>
</dbReference>
<dbReference type="Proteomes" id="UP000257706">
    <property type="component" value="Unassembled WGS sequence"/>
</dbReference>